<dbReference type="Proteomes" id="UP000291097">
    <property type="component" value="Unassembled WGS sequence"/>
</dbReference>
<dbReference type="RefSeq" id="WP_130499949.1">
    <property type="nucleotide sequence ID" value="NZ_SHMP01000004.1"/>
</dbReference>
<evidence type="ECO:0000256" key="1">
    <source>
        <dbReference type="ARBA" id="ARBA00005791"/>
    </source>
</evidence>
<dbReference type="PANTHER" id="PTHR13887:SF14">
    <property type="entry name" value="DISULFIDE BOND FORMATION PROTEIN D"/>
    <property type="match status" value="1"/>
</dbReference>
<dbReference type="OrthoDB" id="15256at2157"/>
<dbReference type="GO" id="GO:0016853">
    <property type="term" value="F:isomerase activity"/>
    <property type="evidence" value="ECO:0007669"/>
    <property type="project" value="UniProtKB-KW"/>
</dbReference>
<keyword evidence="9" id="KW-0413">Isomerase</keyword>
<name>A0A482Y6F9_9EURY</name>
<dbReference type="AlphaFoldDB" id="A0A482Y6F9"/>
<evidence type="ECO:0000313" key="9">
    <source>
        <dbReference type="EMBL" id="RZV10434.1"/>
    </source>
</evidence>
<keyword evidence="4" id="KW-0813">Transport</keyword>
<evidence type="ECO:0000256" key="6">
    <source>
        <dbReference type="ARBA" id="ARBA00023157"/>
    </source>
</evidence>
<dbReference type="PANTHER" id="PTHR13887">
    <property type="entry name" value="GLUTATHIONE S-TRANSFERASE KAPPA"/>
    <property type="match status" value="1"/>
</dbReference>
<dbReference type="GO" id="GO:0016491">
    <property type="term" value="F:oxidoreductase activity"/>
    <property type="evidence" value="ECO:0007669"/>
    <property type="project" value="UniProtKB-KW"/>
</dbReference>
<dbReference type="EMBL" id="SHMP01000004">
    <property type="protein sequence ID" value="RZV10434.1"/>
    <property type="molecule type" value="Genomic_DNA"/>
</dbReference>
<dbReference type="SUPFAM" id="SSF52833">
    <property type="entry name" value="Thioredoxin-like"/>
    <property type="match status" value="1"/>
</dbReference>
<dbReference type="InterPro" id="IPR036249">
    <property type="entry name" value="Thioredoxin-like_sf"/>
</dbReference>
<dbReference type="Pfam" id="PF13462">
    <property type="entry name" value="Thioredoxin_4"/>
    <property type="match status" value="1"/>
</dbReference>
<keyword evidence="6" id="KW-1015">Disulfide bond</keyword>
<evidence type="ECO:0000259" key="8">
    <source>
        <dbReference type="Pfam" id="PF13462"/>
    </source>
</evidence>
<sequence>MSLDQPSRRALVTGLVGVLGGGAYFLTRSGDTATQEQVSSFHSSDETSALGVDLAGKPIMGSPEAPIQMYYWTDFQCPFCGKFERETLPDLVREYVDPGTVRIVFISLPYFGDDSMTAAVAGKCVWDQVRDAEPSAYWNWHTAVFEEQGEKNSGWAATENLLEYTRSVDGVDADALETCLDERRSTFETQVDADAEHARSLGVSATPTFAIVDRDADSLETLVGAQPKARFDEAIERIQSE</sequence>
<feature type="domain" description="Thioredoxin-like fold" evidence="8">
    <location>
        <begin position="57"/>
        <end position="218"/>
    </location>
</feature>
<keyword evidence="3" id="KW-0732">Signal</keyword>
<reference evidence="9 10" key="1">
    <citation type="submission" date="2019-02" db="EMBL/GenBank/DDBJ databases">
        <title>Genomic Encyclopedia of Archaeal and Bacterial Type Strains, Phase II (KMG-II): from individual species to whole genera.</title>
        <authorList>
            <person name="Goeker M."/>
        </authorList>
    </citation>
    <scope>NUCLEOTIDE SEQUENCE [LARGE SCALE GENOMIC DNA]</scope>
    <source>
        <strain evidence="9 10">DSM 18328</strain>
    </source>
</reference>
<dbReference type="InterPro" id="IPR012336">
    <property type="entry name" value="Thioredoxin-like_fold"/>
</dbReference>
<evidence type="ECO:0000256" key="7">
    <source>
        <dbReference type="ARBA" id="ARBA00023284"/>
    </source>
</evidence>
<evidence type="ECO:0000313" key="10">
    <source>
        <dbReference type="Proteomes" id="UP000291097"/>
    </source>
</evidence>
<proteinExistence type="inferred from homology"/>
<organism evidence="9 10">
    <name type="scientific">Natrinema hispanicum</name>
    <dbReference type="NCBI Taxonomy" id="392421"/>
    <lineage>
        <taxon>Archaea</taxon>
        <taxon>Methanobacteriati</taxon>
        <taxon>Methanobacteriota</taxon>
        <taxon>Stenosarchaea group</taxon>
        <taxon>Halobacteria</taxon>
        <taxon>Halobacteriales</taxon>
        <taxon>Natrialbaceae</taxon>
        <taxon>Natrinema</taxon>
    </lineage>
</organism>
<evidence type="ECO:0000256" key="5">
    <source>
        <dbReference type="ARBA" id="ARBA00023002"/>
    </source>
</evidence>
<dbReference type="Gene3D" id="3.40.30.10">
    <property type="entry name" value="Glutaredoxin"/>
    <property type="match status" value="1"/>
</dbReference>
<keyword evidence="7" id="KW-0676">Redox-active center</keyword>
<evidence type="ECO:0000256" key="2">
    <source>
        <dbReference type="ARBA" id="ARBA00007787"/>
    </source>
</evidence>
<comment type="similarity">
    <text evidence="2">Belongs to the glutaredoxin family.</text>
</comment>
<keyword evidence="5" id="KW-0560">Oxidoreductase</keyword>
<gene>
    <name evidence="9" type="ORF">BDK88_1592</name>
</gene>
<keyword evidence="4" id="KW-0249">Electron transport</keyword>
<comment type="similarity">
    <text evidence="1">Belongs to the thioredoxin family. DsbA subfamily.</text>
</comment>
<comment type="caution">
    <text evidence="9">The sequence shown here is derived from an EMBL/GenBank/DDBJ whole genome shotgun (WGS) entry which is preliminary data.</text>
</comment>
<accession>A0A482Y6F9</accession>
<evidence type="ECO:0000256" key="3">
    <source>
        <dbReference type="ARBA" id="ARBA00022729"/>
    </source>
</evidence>
<evidence type="ECO:0000256" key="4">
    <source>
        <dbReference type="ARBA" id="ARBA00022982"/>
    </source>
</evidence>
<protein>
    <submittedName>
        <fullName evidence="9">Protein-disulfide isomerase</fullName>
    </submittedName>
</protein>